<dbReference type="Gene3D" id="1.10.3210.10">
    <property type="entry name" value="Hypothetical protein af1432"/>
    <property type="match status" value="1"/>
</dbReference>
<dbReference type="InterPro" id="IPR003607">
    <property type="entry name" value="HD/PDEase_dom"/>
</dbReference>
<gene>
    <name evidence="2" type="ORF">SAMN05216529_10986</name>
</gene>
<protein>
    <submittedName>
        <fullName evidence="2">HD-GYP domain, c-di-GMP phosphodiesterase class II (Or its inactivated variant)</fullName>
    </submittedName>
</protein>
<dbReference type="Proteomes" id="UP000254051">
    <property type="component" value="Unassembled WGS sequence"/>
</dbReference>
<evidence type="ECO:0000313" key="2">
    <source>
        <dbReference type="EMBL" id="SUQ15035.1"/>
    </source>
</evidence>
<reference evidence="3" key="1">
    <citation type="submission" date="2017-07" db="EMBL/GenBank/DDBJ databases">
        <authorList>
            <person name="Varghese N."/>
            <person name="Submissions S."/>
        </authorList>
    </citation>
    <scope>NUCLEOTIDE SEQUENCE [LARGE SCALE GENOMIC DNA]</scope>
    <source>
        <strain evidence="3">NLAE-zl-C134</strain>
    </source>
</reference>
<evidence type="ECO:0000259" key="1">
    <source>
        <dbReference type="PROSITE" id="PS51832"/>
    </source>
</evidence>
<dbReference type="RefSeq" id="WP_109712474.1">
    <property type="nucleotide sequence ID" value="NZ_QGDS01000009.1"/>
</dbReference>
<keyword evidence="3" id="KW-1185">Reference proteome</keyword>
<dbReference type="SMART" id="SM00471">
    <property type="entry name" value="HDc"/>
    <property type="match status" value="1"/>
</dbReference>
<dbReference type="EMBL" id="UHJJ01000009">
    <property type="protein sequence ID" value="SUQ15035.1"/>
    <property type="molecule type" value="Genomic_DNA"/>
</dbReference>
<dbReference type="PROSITE" id="PS51832">
    <property type="entry name" value="HD_GYP"/>
    <property type="match status" value="1"/>
</dbReference>
<accession>A0A315ZTS6</accession>
<proteinExistence type="predicted"/>
<dbReference type="InterPro" id="IPR037522">
    <property type="entry name" value="HD_GYP_dom"/>
</dbReference>
<name>A0A315ZTS6_9FIRM</name>
<sequence>MIYYPVEKLIAGMELARNIPGQIPTLPFVVAGCKLTERMINHMERVGIQGAYITTEFSMDVEPEDFVEPELKAKMLTNIRGAFHESLKKMTFQSSRQIYKNMTEVAESIVMNLLSKDQYLFQMIDIRDYNNYTYSHSLYVGILSVILGRHIGLPVQTLENLAICGLFHDIGKIQIPLEILDKPRALTDEEFEFMKQHPRLGYDNLSKNTLIPPMTLQGVLTHHERFNGSGYPQGLSGEDIPLFGRIIAIADVYDALTSTRTYRKAWSPKKIFDYMISCTDTHFDPELLTAFLKCTSAYPVGTMVQLSDGSTAVVKGNTPGFPLRPAIRFLTPPSKAGLEVDLSFEALNLIIVDTD</sequence>
<dbReference type="AlphaFoldDB" id="A0A315ZTS6"/>
<dbReference type="PANTHER" id="PTHR43155">
    <property type="entry name" value="CYCLIC DI-GMP PHOSPHODIESTERASE PA4108-RELATED"/>
    <property type="match status" value="1"/>
</dbReference>
<dbReference type="PANTHER" id="PTHR43155:SF2">
    <property type="entry name" value="CYCLIC DI-GMP PHOSPHODIESTERASE PA4108"/>
    <property type="match status" value="1"/>
</dbReference>
<organism evidence="2 3">
    <name type="scientific">Faecalicatena contorta</name>
    <dbReference type="NCBI Taxonomy" id="39482"/>
    <lineage>
        <taxon>Bacteria</taxon>
        <taxon>Bacillati</taxon>
        <taxon>Bacillota</taxon>
        <taxon>Clostridia</taxon>
        <taxon>Lachnospirales</taxon>
        <taxon>Lachnospiraceae</taxon>
        <taxon>Faecalicatena</taxon>
    </lineage>
</organism>
<dbReference type="OrthoDB" id="9804747at2"/>
<evidence type="ECO:0000313" key="3">
    <source>
        <dbReference type="Proteomes" id="UP000254051"/>
    </source>
</evidence>
<dbReference type="CDD" id="cd00077">
    <property type="entry name" value="HDc"/>
    <property type="match status" value="1"/>
</dbReference>
<feature type="domain" description="HD-GYP" evidence="1">
    <location>
        <begin position="111"/>
        <end position="307"/>
    </location>
</feature>
<dbReference type="SUPFAM" id="SSF109604">
    <property type="entry name" value="HD-domain/PDEase-like"/>
    <property type="match status" value="1"/>
</dbReference>
<dbReference type="Pfam" id="PF13487">
    <property type="entry name" value="HD_5"/>
    <property type="match status" value="1"/>
</dbReference>